<dbReference type="Pfam" id="PF08245">
    <property type="entry name" value="Mur_ligase_M"/>
    <property type="match status" value="1"/>
</dbReference>
<dbReference type="EC" id="6.3.2.12" evidence="12"/>
<keyword evidence="5" id="KW-0479">Metal-binding</keyword>
<dbReference type="GO" id="GO:0008841">
    <property type="term" value="F:dihydrofolate synthase activity"/>
    <property type="evidence" value="ECO:0007669"/>
    <property type="project" value="UniProtKB-EC"/>
</dbReference>
<dbReference type="FunFam" id="3.40.1190.10:FF:000004">
    <property type="entry name" value="Dihydrofolate synthase/folylpolyglutamate synthase"/>
    <property type="match status" value="1"/>
</dbReference>
<comment type="similarity">
    <text evidence="2">Belongs to the folylpolyglutamate synthase family.</text>
</comment>
<dbReference type="Pfam" id="PF02875">
    <property type="entry name" value="Mur_ligase_C"/>
    <property type="match status" value="1"/>
</dbReference>
<evidence type="ECO:0000256" key="8">
    <source>
        <dbReference type="ARBA" id="ARBA00022842"/>
    </source>
</evidence>
<comment type="cofactor">
    <cofactor evidence="1">
        <name>Mg(2+)</name>
        <dbReference type="ChEBI" id="CHEBI:18420"/>
    </cofactor>
</comment>
<evidence type="ECO:0000256" key="5">
    <source>
        <dbReference type="ARBA" id="ARBA00022723"/>
    </source>
</evidence>
<evidence type="ECO:0000256" key="7">
    <source>
        <dbReference type="ARBA" id="ARBA00022840"/>
    </source>
</evidence>
<evidence type="ECO:0000259" key="11">
    <source>
        <dbReference type="Pfam" id="PF08245"/>
    </source>
</evidence>
<evidence type="ECO:0000256" key="1">
    <source>
        <dbReference type="ARBA" id="ARBA00001946"/>
    </source>
</evidence>
<dbReference type="Gene3D" id="3.90.190.20">
    <property type="entry name" value="Mur ligase, C-terminal domain"/>
    <property type="match status" value="1"/>
</dbReference>
<dbReference type="InterPro" id="IPR001645">
    <property type="entry name" value="Folylpolyglutamate_synth"/>
</dbReference>
<evidence type="ECO:0000256" key="2">
    <source>
        <dbReference type="ARBA" id="ARBA00008276"/>
    </source>
</evidence>
<dbReference type="PROSITE" id="PS01011">
    <property type="entry name" value="FOLYLPOLYGLU_SYNT_1"/>
    <property type="match status" value="1"/>
</dbReference>
<evidence type="ECO:0000313" key="12">
    <source>
        <dbReference type="EMBL" id="VAW41116.1"/>
    </source>
</evidence>
<proteinExistence type="inferred from homology"/>
<evidence type="ECO:0000256" key="9">
    <source>
        <dbReference type="ARBA" id="ARBA00022909"/>
    </source>
</evidence>
<accession>A0A3B0W984</accession>
<keyword evidence="6" id="KW-0547">Nucleotide-binding</keyword>
<keyword evidence="9" id="KW-0289">Folate biosynthesis</keyword>
<name>A0A3B0W984_9ZZZZ</name>
<protein>
    <submittedName>
        <fullName evidence="12">Dihydrofolate synthase @ Folylpolyglutamate synthase</fullName>
        <ecNumber evidence="12">6.3.2.12</ecNumber>
        <ecNumber evidence="12">6.3.2.17</ecNumber>
    </submittedName>
</protein>
<dbReference type="EC" id="6.3.2.17" evidence="12"/>
<dbReference type="Gene3D" id="3.40.1190.10">
    <property type="entry name" value="Mur-like, catalytic domain"/>
    <property type="match status" value="1"/>
</dbReference>
<dbReference type="InterPro" id="IPR036565">
    <property type="entry name" value="Mur-like_cat_sf"/>
</dbReference>
<dbReference type="AlphaFoldDB" id="A0A3B0W984"/>
<dbReference type="InterPro" id="IPR004101">
    <property type="entry name" value="Mur_ligase_C"/>
</dbReference>
<dbReference type="PANTHER" id="PTHR11136:SF0">
    <property type="entry name" value="DIHYDROFOLATE SYNTHETASE-RELATED"/>
    <property type="match status" value="1"/>
</dbReference>
<evidence type="ECO:0000259" key="10">
    <source>
        <dbReference type="Pfam" id="PF02875"/>
    </source>
</evidence>
<dbReference type="PROSITE" id="PS01012">
    <property type="entry name" value="FOLYLPOLYGLU_SYNT_2"/>
    <property type="match status" value="1"/>
</dbReference>
<dbReference type="GO" id="GO:0004326">
    <property type="term" value="F:tetrahydrofolylpolyglutamate synthase activity"/>
    <property type="evidence" value="ECO:0007669"/>
    <property type="project" value="UniProtKB-EC"/>
</dbReference>
<dbReference type="InterPro" id="IPR013221">
    <property type="entry name" value="Mur_ligase_cen"/>
</dbReference>
<evidence type="ECO:0000256" key="4">
    <source>
        <dbReference type="ARBA" id="ARBA00022598"/>
    </source>
</evidence>
<dbReference type="PANTHER" id="PTHR11136">
    <property type="entry name" value="FOLYLPOLYGLUTAMATE SYNTHASE-RELATED"/>
    <property type="match status" value="1"/>
</dbReference>
<dbReference type="GO" id="GO:0005737">
    <property type="term" value="C:cytoplasm"/>
    <property type="evidence" value="ECO:0007669"/>
    <property type="project" value="TreeGrafter"/>
</dbReference>
<reference evidence="12" key="1">
    <citation type="submission" date="2018-06" db="EMBL/GenBank/DDBJ databases">
        <authorList>
            <person name="Zhirakovskaya E."/>
        </authorList>
    </citation>
    <scope>NUCLEOTIDE SEQUENCE</scope>
</reference>
<sequence length="450" mass="49042">MSYQEAWSFLDQLQLFKIKLGLDSMGRFLEALGNPHHRLPCIHIAGTNGKGSVGAALLSILSQAGYKVGFYTSPHLSSVRERFRIGDEYISEHEFAAIATHIKETLNDDRITYFEFTTAMAMLWFAGRHVDLAILEVGLGGRLDATNVVTPQVSVITNVSMDHEQHLGRTLKKIAAEKAGIIKAGVPVVSGVADDDSLRTVAAACENLQSPLYLLGRDFSATPDPGGTSLWSYTGLSPAGAAKRRVRTGLPIAMKGDYQLGNAAMALATLELVQTTLPVGEDDIREGLRCFRWPGRLEEFWRDRQGRIWPTAAGGKNGRCHFLLDGAHNPAGAQTLGKALRNDFSFDRLVLVWAAMADKDLSSTLLEIAPLADMIIFTRPESNRSALPDQLRQLLPPELAKQSVCTATVDEALELAEKKAADRDLICVAGSLYLVGRARQMLCGELVNNS</sequence>
<dbReference type="EMBL" id="UOEY01000118">
    <property type="protein sequence ID" value="VAW41116.1"/>
    <property type="molecule type" value="Genomic_DNA"/>
</dbReference>
<keyword evidence="8" id="KW-0460">Magnesium</keyword>
<dbReference type="GO" id="GO:0046872">
    <property type="term" value="F:metal ion binding"/>
    <property type="evidence" value="ECO:0007669"/>
    <property type="project" value="UniProtKB-KW"/>
</dbReference>
<gene>
    <name evidence="12" type="ORF">MNBD_DELTA04-948</name>
</gene>
<keyword evidence="4 12" id="KW-0436">Ligase</keyword>
<keyword evidence="7" id="KW-0067">ATP-binding</keyword>
<comment type="subunit">
    <text evidence="3">Monomer.</text>
</comment>
<evidence type="ECO:0000256" key="6">
    <source>
        <dbReference type="ARBA" id="ARBA00022741"/>
    </source>
</evidence>
<feature type="domain" description="Mur ligase central" evidence="11">
    <location>
        <begin position="44"/>
        <end position="269"/>
    </location>
</feature>
<organism evidence="12">
    <name type="scientific">hydrothermal vent metagenome</name>
    <dbReference type="NCBI Taxonomy" id="652676"/>
    <lineage>
        <taxon>unclassified sequences</taxon>
        <taxon>metagenomes</taxon>
        <taxon>ecological metagenomes</taxon>
    </lineage>
</organism>
<dbReference type="NCBIfam" id="TIGR01499">
    <property type="entry name" value="folC"/>
    <property type="match status" value="1"/>
</dbReference>
<evidence type="ECO:0000256" key="3">
    <source>
        <dbReference type="ARBA" id="ARBA00011245"/>
    </source>
</evidence>
<feature type="domain" description="Mur ligase C-terminal" evidence="10">
    <location>
        <begin position="319"/>
        <end position="431"/>
    </location>
</feature>
<dbReference type="GO" id="GO:0046656">
    <property type="term" value="P:folic acid biosynthetic process"/>
    <property type="evidence" value="ECO:0007669"/>
    <property type="project" value="UniProtKB-KW"/>
</dbReference>
<dbReference type="InterPro" id="IPR036615">
    <property type="entry name" value="Mur_ligase_C_dom_sf"/>
</dbReference>
<dbReference type="SUPFAM" id="SSF53244">
    <property type="entry name" value="MurD-like peptide ligases, peptide-binding domain"/>
    <property type="match status" value="1"/>
</dbReference>
<dbReference type="SUPFAM" id="SSF53623">
    <property type="entry name" value="MurD-like peptide ligases, catalytic domain"/>
    <property type="match status" value="1"/>
</dbReference>
<dbReference type="InterPro" id="IPR018109">
    <property type="entry name" value="Folylpolyglutamate_synth_CS"/>
</dbReference>
<dbReference type="PIRSF" id="PIRSF001563">
    <property type="entry name" value="Folylpolyglu_synth"/>
    <property type="match status" value="1"/>
</dbReference>
<dbReference type="GO" id="GO:0005524">
    <property type="term" value="F:ATP binding"/>
    <property type="evidence" value="ECO:0007669"/>
    <property type="project" value="UniProtKB-KW"/>
</dbReference>